<accession>A0ABP8IIK6</accession>
<feature type="domain" description="Cytochrome c" evidence="5">
    <location>
        <begin position="203"/>
        <end position="306"/>
    </location>
</feature>
<evidence type="ECO:0000259" key="5">
    <source>
        <dbReference type="PROSITE" id="PS51007"/>
    </source>
</evidence>
<keyword evidence="1 4" id="KW-0349">Heme</keyword>
<keyword evidence="2 4" id="KW-0479">Metal-binding</keyword>
<evidence type="ECO:0000256" key="4">
    <source>
        <dbReference type="PROSITE-ProRule" id="PRU00433"/>
    </source>
</evidence>
<organism evidence="6 7">
    <name type="scientific">Variovorax defluvii</name>
    <dbReference type="NCBI Taxonomy" id="913761"/>
    <lineage>
        <taxon>Bacteria</taxon>
        <taxon>Pseudomonadati</taxon>
        <taxon>Pseudomonadota</taxon>
        <taxon>Betaproteobacteria</taxon>
        <taxon>Burkholderiales</taxon>
        <taxon>Comamonadaceae</taxon>
        <taxon>Variovorax</taxon>
    </lineage>
</organism>
<dbReference type="Pfam" id="PF00034">
    <property type="entry name" value="Cytochrom_C"/>
    <property type="match status" value="1"/>
</dbReference>
<protein>
    <submittedName>
        <fullName evidence="6">Cytochrome c</fullName>
    </submittedName>
</protein>
<name>A0ABP8IIK6_9BURK</name>
<dbReference type="InterPro" id="IPR009056">
    <property type="entry name" value="Cyt_c-like_dom"/>
</dbReference>
<evidence type="ECO:0000313" key="6">
    <source>
        <dbReference type="EMBL" id="GAA4359658.1"/>
    </source>
</evidence>
<reference evidence="7" key="1">
    <citation type="journal article" date="2019" name="Int. J. Syst. Evol. Microbiol.">
        <title>The Global Catalogue of Microorganisms (GCM) 10K type strain sequencing project: providing services to taxonomists for standard genome sequencing and annotation.</title>
        <authorList>
            <consortium name="The Broad Institute Genomics Platform"/>
            <consortium name="The Broad Institute Genome Sequencing Center for Infectious Disease"/>
            <person name="Wu L."/>
            <person name="Ma J."/>
        </authorList>
    </citation>
    <scope>NUCLEOTIDE SEQUENCE [LARGE SCALE GENOMIC DNA]</scope>
    <source>
        <strain evidence="7">JCM 17804</strain>
    </source>
</reference>
<evidence type="ECO:0000256" key="2">
    <source>
        <dbReference type="ARBA" id="ARBA00022723"/>
    </source>
</evidence>
<comment type="caution">
    <text evidence="6">The sequence shown here is derived from an EMBL/GenBank/DDBJ whole genome shotgun (WGS) entry which is preliminary data.</text>
</comment>
<keyword evidence="7" id="KW-1185">Reference proteome</keyword>
<dbReference type="InterPro" id="IPR051459">
    <property type="entry name" value="Cytochrome_c-type_DH"/>
</dbReference>
<keyword evidence="3 4" id="KW-0408">Iron</keyword>
<gene>
    <name evidence="6" type="ORF">GCM10023165_56000</name>
</gene>
<evidence type="ECO:0000256" key="3">
    <source>
        <dbReference type="ARBA" id="ARBA00023004"/>
    </source>
</evidence>
<dbReference type="Proteomes" id="UP001500975">
    <property type="component" value="Unassembled WGS sequence"/>
</dbReference>
<evidence type="ECO:0000313" key="7">
    <source>
        <dbReference type="Proteomes" id="UP001500975"/>
    </source>
</evidence>
<dbReference type="PANTHER" id="PTHR35008">
    <property type="entry name" value="BLL4482 PROTEIN-RELATED"/>
    <property type="match status" value="1"/>
</dbReference>
<dbReference type="Pfam" id="PF13442">
    <property type="entry name" value="Cytochrome_CBB3"/>
    <property type="match status" value="1"/>
</dbReference>
<feature type="domain" description="Cytochrome c" evidence="5">
    <location>
        <begin position="65"/>
        <end position="164"/>
    </location>
</feature>
<dbReference type="InterPro" id="IPR036909">
    <property type="entry name" value="Cyt_c-like_dom_sf"/>
</dbReference>
<proteinExistence type="predicted"/>
<sequence>MKRAPVAERGATPVGRWIRRTVIALVAVALLAAAALFAGDRLARSKMQRHIDVAVQPVPLRDDATAIERGRYLFASRGCVDCHGAQGNGRTFLDDGKGMRIAGPDISPAPGSAVAGYRPEDWVRAIRHGIAPGGRPLMVMPSDDYNRLTDQDLASLVAYIRHLPPAQGAAAVVELSLPVRALYGFGVIRDAASKIDHTLPPARPVAEGVNVQHGAYVANMCLGCHGAKLEGGKIPGGPPDWPAAAKLTPGEGDAMARYADAESFARMFKTGQRPDGTPIKVMPFESLAAMNDTDVRALYLYLKSLPPAPAR</sequence>
<dbReference type="RefSeq" id="WP_345542132.1">
    <property type="nucleotide sequence ID" value="NZ_BAABGJ010000081.1"/>
</dbReference>
<dbReference type="Gene3D" id="1.10.760.10">
    <property type="entry name" value="Cytochrome c-like domain"/>
    <property type="match status" value="2"/>
</dbReference>
<dbReference type="SUPFAM" id="SSF46626">
    <property type="entry name" value="Cytochrome c"/>
    <property type="match status" value="2"/>
</dbReference>
<dbReference type="EMBL" id="BAABGJ010000081">
    <property type="protein sequence ID" value="GAA4359658.1"/>
    <property type="molecule type" value="Genomic_DNA"/>
</dbReference>
<dbReference type="PANTHER" id="PTHR35008:SF8">
    <property type="entry name" value="ALCOHOL DEHYDROGENASE CYTOCHROME C SUBUNIT"/>
    <property type="match status" value="1"/>
</dbReference>
<dbReference type="PROSITE" id="PS51007">
    <property type="entry name" value="CYTC"/>
    <property type="match status" value="2"/>
</dbReference>
<evidence type="ECO:0000256" key="1">
    <source>
        <dbReference type="ARBA" id="ARBA00022617"/>
    </source>
</evidence>